<dbReference type="Pfam" id="PF11143">
    <property type="entry name" value="DUF2919"/>
    <property type="match status" value="1"/>
</dbReference>
<feature type="transmembrane region" description="Helical" evidence="1">
    <location>
        <begin position="88"/>
        <end position="106"/>
    </location>
</feature>
<keyword evidence="1" id="KW-0472">Membrane</keyword>
<organism evidence="2 3">
    <name type="scientific">Ferrimonas pelagia</name>
    <dbReference type="NCBI Taxonomy" id="1177826"/>
    <lineage>
        <taxon>Bacteria</taxon>
        <taxon>Pseudomonadati</taxon>
        <taxon>Pseudomonadota</taxon>
        <taxon>Gammaproteobacteria</taxon>
        <taxon>Alteromonadales</taxon>
        <taxon>Ferrimonadaceae</taxon>
        <taxon>Ferrimonas</taxon>
    </lineage>
</organism>
<feature type="transmembrane region" description="Helical" evidence="1">
    <location>
        <begin position="20"/>
        <end position="39"/>
    </location>
</feature>
<sequence>MIFLPPERLTDQGWATPSLWLYLLMALCGRTWWLLIVAAISREHGSELLALFYPSRTDFYLGLAIGLCPALLLWCQGFRQHNRIAAHLWYLGQPMLLLTMLADLTLQLRVHILSNGQFSWGPAILFMLTIWATWYLLQSRDTRTVFKLRGQQAARLR</sequence>
<keyword evidence="1" id="KW-0812">Transmembrane</keyword>
<reference evidence="3" key="1">
    <citation type="journal article" date="2019" name="Int. J. Syst. Evol. Microbiol.">
        <title>The Global Catalogue of Microorganisms (GCM) 10K type strain sequencing project: providing services to taxonomists for standard genome sequencing and annotation.</title>
        <authorList>
            <consortium name="The Broad Institute Genomics Platform"/>
            <consortium name="The Broad Institute Genome Sequencing Center for Infectious Disease"/>
            <person name="Wu L."/>
            <person name="Ma J."/>
        </authorList>
    </citation>
    <scope>NUCLEOTIDE SEQUENCE [LARGE SCALE GENOMIC DNA]</scope>
    <source>
        <strain evidence="3">JCM 18401</strain>
    </source>
</reference>
<dbReference type="Proteomes" id="UP001499988">
    <property type="component" value="Unassembled WGS sequence"/>
</dbReference>
<keyword evidence="1" id="KW-1133">Transmembrane helix</keyword>
<accession>A0ABP9FBC6</accession>
<name>A0ABP9FBC6_9GAMM</name>
<keyword evidence="3" id="KW-1185">Reference proteome</keyword>
<dbReference type="RefSeq" id="WP_345336649.1">
    <property type="nucleotide sequence ID" value="NZ_BAABJZ010000099.1"/>
</dbReference>
<comment type="caution">
    <text evidence="2">The sequence shown here is derived from an EMBL/GenBank/DDBJ whole genome shotgun (WGS) entry which is preliminary data.</text>
</comment>
<gene>
    <name evidence="2" type="ORF">GCM10023333_33840</name>
</gene>
<dbReference type="EMBL" id="BAABJZ010000099">
    <property type="protein sequence ID" value="GAA4897764.1"/>
    <property type="molecule type" value="Genomic_DNA"/>
</dbReference>
<feature type="transmembrane region" description="Helical" evidence="1">
    <location>
        <begin position="118"/>
        <end position="137"/>
    </location>
</feature>
<evidence type="ECO:0000313" key="2">
    <source>
        <dbReference type="EMBL" id="GAA4897764.1"/>
    </source>
</evidence>
<dbReference type="InterPro" id="IPR021318">
    <property type="entry name" value="DUF2919"/>
</dbReference>
<proteinExistence type="predicted"/>
<protein>
    <submittedName>
        <fullName evidence="2">DUF2919 domain-containing protein</fullName>
    </submittedName>
</protein>
<feature type="transmembrane region" description="Helical" evidence="1">
    <location>
        <begin position="59"/>
        <end position="76"/>
    </location>
</feature>
<evidence type="ECO:0000256" key="1">
    <source>
        <dbReference type="SAM" id="Phobius"/>
    </source>
</evidence>
<evidence type="ECO:0000313" key="3">
    <source>
        <dbReference type="Proteomes" id="UP001499988"/>
    </source>
</evidence>